<dbReference type="PROSITE" id="PS00463">
    <property type="entry name" value="ZN2_CY6_FUNGAL_1"/>
    <property type="match status" value="1"/>
</dbReference>
<dbReference type="CDD" id="cd00067">
    <property type="entry name" value="GAL4"/>
    <property type="match status" value="1"/>
</dbReference>
<dbReference type="SMART" id="SM00066">
    <property type="entry name" value="GAL4"/>
    <property type="match status" value="1"/>
</dbReference>
<proteinExistence type="predicted"/>
<name>A0A6A6SM94_9PLEO</name>
<keyword evidence="1" id="KW-0539">Nucleus</keyword>
<dbReference type="GO" id="GO:0008270">
    <property type="term" value="F:zinc ion binding"/>
    <property type="evidence" value="ECO:0007669"/>
    <property type="project" value="InterPro"/>
</dbReference>
<dbReference type="PROSITE" id="PS50048">
    <property type="entry name" value="ZN2_CY6_FUNGAL_2"/>
    <property type="match status" value="1"/>
</dbReference>
<gene>
    <name evidence="3" type="ORF">K491DRAFT_699720</name>
</gene>
<dbReference type="Proteomes" id="UP000799324">
    <property type="component" value="Unassembled WGS sequence"/>
</dbReference>
<dbReference type="InterPro" id="IPR036864">
    <property type="entry name" value="Zn2-C6_fun-type_DNA-bd_sf"/>
</dbReference>
<evidence type="ECO:0000259" key="2">
    <source>
        <dbReference type="PROSITE" id="PS50048"/>
    </source>
</evidence>
<dbReference type="Pfam" id="PF00172">
    <property type="entry name" value="Zn_clus"/>
    <property type="match status" value="1"/>
</dbReference>
<protein>
    <recommendedName>
        <fullName evidence="2">Zn(2)-C6 fungal-type domain-containing protein</fullName>
    </recommendedName>
</protein>
<organism evidence="3 4">
    <name type="scientific">Lophiostoma macrostomum CBS 122681</name>
    <dbReference type="NCBI Taxonomy" id="1314788"/>
    <lineage>
        <taxon>Eukaryota</taxon>
        <taxon>Fungi</taxon>
        <taxon>Dikarya</taxon>
        <taxon>Ascomycota</taxon>
        <taxon>Pezizomycotina</taxon>
        <taxon>Dothideomycetes</taxon>
        <taxon>Pleosporomycetidae</taxon>
        <taxon>Pleosporales</taxon>
        <taxon>Lophiostomataceae</taxon>
        <taxon>Lophiostoma</taxon>
    </lineage>
</organism>
<reference evidence="3" key="1">
    <citation type="journal article" date="2020" name="Stud. Mycol.">
        <title>101 Dothideomycetes genomes: a test case for predicting lifestyles and emergence of pathogens.</title>
        <authorList>
            <person name="Haridas S."/>
            <person name="Albert R."/>
            <person name="Binder M."/>
            <person name="Bloem J."/>
            <person name="Labutti K."/>
            <person name="Salamov A."/>
            <person name="Andreopoulos B."/>
            <person name="Baker S."/>
            <person name="Barry K."/>
            <person name="Bills G."/>
            <person name="Bluhm B."/>
            <person name="Cannon C."/>
            <person name="Castanera R."/>
            <person name="Culley D."/>
            <person name="Daum C."/>
            <person name="Ezra D."/>
            <person name="Gonzalez J."/>
            <person name="Henrissat B."/>
            <person name="Kuo A."/>
            <person name="Liang C."/>
            <person name="Lipzen A."/>
            <person name="Lutzoni F."/>
            <person name="Magnuson J."/>
            <person name="Mondo S."/>
            <person name="Nolan M."/>
            <person name="Ohm R."/>
            <person name="Pangilinan J."/>
            <person name="Park H.-J."/>
            <person name="Ramirez L."/>
            <person name="Alfaro M."/>
            <person name="Sun H."/>
            <person name="Tritt A."/>
            <person name="Yoshinaga Y."/>
            <person name="Zwiers L.-H."/>
            <person name="Turgeon B."/>
            <person name="Goodwin S."/>
            <person name="Spatafora J."/>
            <person name="Crous P."/>
            <person name="Grigoriev I."/>
        </authorList>
    </citation>
    <scope>NUCLEOTIDE SEQUENCE</scope>
    <source>
        <strain evidence="3">CBS 122681</strain>
    </source>
</reference>
<dbReference type="EMBL" id="MU004642">
    <property type="protein sequence ID" value="KAF2647284.1"/>
    <property type="molecule type" value="Genomic_DNA"/>
</dbReference>
<accession>A0A6A6SM94</accession>
<dbReference type="Gene3D" id="4.10.240.10">
    <property type="entry name" value="Zn(2)-C6 fungal-type DNA-binding domain"/>
    <property type="match status" value="1"/>
</dbReference>
<evidence type="ECO:0000256" key="1">
    <source>
        <dbReference type="ARBA" id="ARBA00023242"/>
    </source>
</evidence>
<dbReference type="AlphaFoldDB" id="A0A6A6SM94"/>
<keyword evidence="4" id="KW-1185">Reference proteome</keyword>
<dbReference type="OrthoDB" id="5355161at2759"/>
<feature type="domain" description="Zn(2)-C6 fungal-type" evidence="2">
    <location>
        <begin position="9"/>
        <end position="39"/>
    </location>
</feature>
<evidence type="ECO:0000313" key="3">
    <source>
        <dbReference type="EMBL" id="KAF2647284.1"/>
    </source>
</evidence>
<sequence>MSAISTGRSCGRCHEAKRKCDQLSPSCRLCKRKGLSCVYPSRRPSRFVPIETEDCSLTSDTNSPGIQIMSNELSVPGDSEFALNLPNSAEPSFSTDTRAPWFAAPEAFVVDHSPLPLPPNFKIQDLKEFVRLIESWQTIWVMTGSNAFIHPHLYGNSFPSCLQIAFATYSAYVNRTPATRDIILRSVNDQATALVFGLDHIGGPKDLVKELASIHALFAYQLIGLFDGDIRSRHLAESRAQVLAELLDHTLKGASAKLSLEMLVGESTSSLAHLFAPNEPW</sequence>
<dbReference type="SUPFAM" id="SSF57701">
    <property type="entry name" value="Zn2/Cys6 DNA-binding domain"/>
    <property type="match status" value="1"/>
</dbReference>
<dbReference type="GO" id="GO:0000981">
    <property type="term" value="F:DNA-binding transcription factor activity, RNA polymerase II-specific"/>
    <property type="evidence" value="ECO:0007669"/>
    <property type="project" value="InterPro"/>
</dbReference>
<dbReference type="InterPro" id="IPR001138">
    <property type="entry name" value="Zn2Cys6_DnaBD"/>
</dbReference>
<evidence type="ECO:0000313" key="4">
    <source>
        <dbReference type="Proteomes" id="UP000799324"/>
    </source>
</evidence>